<dbReference type="GO" id="GO:0016491">
    <property type="term" value="F:oxidoreductase activity"/>
    <property type="evidence" value="ECO:0007669"/>
    <property type="project" value="UniProtKB-KW"/>
</dbReference>
<keyword evidence="2" id="KW-0560">Oxidoreductase</keyword>
<dbReference type="EMBL" id="CP019609">
    <property type="protein sequence ID" value="AQP53479.1"/>
    <property type="molecule type" value="Genomic_DNA"/>
</dbReference>
<dbReference type="Pfam" id="PF00724">
    <property type="entry name" value="Oxidored_FMN"/>
    <property type="match status" value="1"/>
</dbReference>
<keyword evidence="4" id="KW-1185">Reference proteome</keyword>
<evidence type="ECO:0000256" key="2">
    <source>
        <dbReference type="ARBA" id="ARBA00023002"/>
    </source>
</evidence>
<dbReference type="PANTHER" id="PTHR43656:SF2">
    <property type="entry name" value="BINDING OXIDOREDUCTASE, PUTATIVE (AFU_ORTHOLOGUE AFUA_2G08260)-RELATED"/>
    <property type="match status" value="1"/>
</dbReference>
<reference evidence="3 4" key="1">
    <citation type="journal article" date="2010" name="Int. J. Syst. Evol. Microbiol.">
        <title>Vagococcus penaei sp. nov., isolated from spoilage microbiota of cooked shrimp (Penaeus vannamei).</title>
        <authorList>
            <person name="Jaffres E."/>
            <person name="Prevost H."/>
            <person name="Rossero A."/>
            <person name="Joffraud J.J."/>
            <person name="Dousset X."/>
        </authorList>
    </citation>
    <scope>NUCLEOTIDE SEQUENCE [LARGE SCALE GENOMIC DNA]</scope>
    <source>
        <strain evidence="3 4">CD276</strain>
    </source>
</reference>
<dbReference type="STRING" id="633807.BW732_03970"/>
<gene>
    <name evidence="3" type="ORF">BW732_03970</name>
</gene>
<dbReference type="RefSeq" id="WP_077275569.1">
    <property type="nucleotide sequence ID" value="NZ_CP019609.1"/>
</dbReference>
<dbReference type="CDD" id="cd04735">
    <property type="entry name" value="OYE_like_4_FMN"/>
    <property type="match status" value="1"/>
</dbReference>
<evidence type="ECO:0000313" key="3">
    <source>
        <dbReference type="EMBL" id="AQP53479.1"/>
    </source>
</evidence>
<dbReference type="InterPro" id="IPR001155">
    <property type="entry name" value="OxRdtase_FMN_N"/>
</dbReference>
<evidence type="ECO:0000313" key="4">
    <source>
        <dbReference type="Proteomes" id="UP000188246"/>
    </source>
</evidence>
<sequence length="363" mass="40791">MKQVQLANGVVLKNPLVMAPMTTQLSYFNGVVTNDEVTYYANRSRDVSMVITGATNVQKNGKGWFGELGVYDDSHIEGLTRLAKGIQQQGAKAILQIFHAGRMTSRAVLDGEQPVSASSIKAERTNAETPRELTDTEIYEVIADFKQGTRRAIQAGFDGIELHGANTYLIQQFFSPHSNRRTDDWGGTLDKRFKFILLLVKELSQLIAEEASEEFIFGYRFSPEEYETPGIRMADTAYLIEKLLEWPLDYLHVSLNDYHRESNEVDYQGQSILTWVHKVINGRLPLMGVGGVTTSADVEQVLQDAELVAVGQALLIDPDWGGKILTHRDSEIRSRKDLGNDVNLTMMDVPELWDFVYAVRPDK</sequence>
<dbReference type="GO" id="GO:0010181">
    <property type="term" value="F:FMN binding"/>
    <property type="evidence" value="ECO:0007669"/>
    <property type="project" value="InterPro"/>
</dbReference>
<dbReference type="Gene3D" id="3.20.20.70">
    <property type="entry name" value="Aldolase class I"/>
    <property type="match status" value="1"/>
</dbReference>
<accession>A0A1Q2D542</accession>
<proteinExistence type="predicted"/>
<dbReference type="PANTHER" id="PTHR43656">
    <property type="entry name" value="BINDING OXIDOREDUCTASE, PUTATIVE (AFU_ORTHOLOGUE AFUA_2G08260)-RELATED"/>
    <property type="match status" value="1"/>
</dbReference>
<protein>
    <submittedName>
        <fullName evidence="3">NADH-dependent flavin oxidoreductase</fullName>
    </submittedName>
</protein>
<dbReference type="AlphaFoldDB" id="A0A1Q2D542"/>
<dbReference type="SUPFAM" id="SSF51395">
    <property type="entry name" value="FMN-linked oxidoreductases"/>
    <property type="match status" value="1"/>
</dbReference>
<name>A0A1Q2D542_9ENTE</name>
<evidence type="ECO:0000256" key="1">
    <source>
        <dbReference type="ARBA" id="ARBA00022630"/>
    </source>
</evidence>
<dbReference type="InterPro" id="IPR051799">
    <property type="entry name" value="NADH_flavin_oxidoreductase"/>
</dbReference>
<dbReference type="Proteomes" id="UP000188246">
    <property type="component" value="Chromosome"/>
</dbReference>
<keyword evidence="1" id="KW-0285">Flavoprotein</keyword>
<dbReference type="KEGG" id="vpi:BW732_03970"/>
<organism evidence="3 4">
    <name type="scientific">Vagococcus penaei</name>
    <dbReference type="NCBI Taxonomy" id="633807"/>
    <lineage>
        <taxon>Bacteria</taxon>
        <taxon>Bacillati</taxon>
        <taxon>Bacillota</taxon>
        <taxon>Bacilli</taxon>
        <taxon>Lactobacillales</taxon>
        <taxon>Enterococcaceae</taxon>
        <taxon>Vagococcus</taxon>
    </lineage>
</organism>
<dbReference type="OrthoDB" id="9772736at2"/>
<dbReference type="InterPro" id="IPR013785">
    <property type="entry name" value="Aldolase_TIM"/>
</dbReference>